<name>A0A0L8N1E1_STRVG</name>
<evidence type="ECO:0000256" key="1">
    <source>
        <dbReference type="SAM" id="MobiDB-lite"/>
    </source>
</evidence>
<feature type="compositionally biased region" description="Low complexity" evidence="1">
    <location>
        <begin position="420"/>
        <end position="432"/>
    </location>
</feature>
<feature type="compositionally biased region" description="Low complexity" evidence="1">
    <location>
        <begin position="395"/>
        <end position="410"/>
    </location>
</feature>
<dbReference type="EMBL" id="LGUV01000050">
    <property type="protein sequence ID" value="KOG56408.1"/>
    <property type="molecule type" value="Genomic_DNA"/>
</dbReference>
<accession>A0A0L8N1E1</accession>
<evidence type="ECO:0000313" key="3">
    <source>
        <dbReference type="Proteomes" id="UP000037084"/>
    </source>
</evidence>
<evidence type="ECO:0000313" key="2">
    <source>
        <dbReference type="EMBL" id="KOG56408.1"/>
    </source>
</evidence>
<sequence>MADFGELETAEHLDGTFREAFPQWRDFRQSVADRARYPEFDEQRALQQLLMSDLAHRITADQDLGWLLIGSLALPARPAGNSWPADFGVPGVTDIPQQYLMPRSAFDLDLCASAVTDPNPDRAAQLYRGAVEGAVRRVAAPSDHAGTAHGIGLGGLVRYTVDDLNVFPNGQVMGIVTAQPVDPRFGPRHTPVVDDPIPIEIDIKPPAKVTITGGPDAAQRPITALDLPGFTPFQPLLNPAVNQLADKLVLLTGKPRGLREAPTGPWHRYKDVFDAYFMLQTCQIDADHMREAVNGNWNLGPMGMDRVPDPYRFYGQDATGSGPVVPWKQGLDGLRGGSPQLHQYPDWDQIREKLGAFMDSLPTAPSGSIWTPGQGWAVQHSRSAAEAAQQDRAPRISASAARSRSTTTPDGPRRRPPTAPGTTPGVPGTAPPQQQRGRGR</sequence>
<comment type="caution">
    <text evidence="2">The sequence shown here is derived from an EMBL/GenBank/DDBJ whole genome shotgun (WGS) entry which is preliminary data.</text>
</comment>
<gene>
    <name evidence="2" type="ORF">ADK75_07535</name>
</gene>
<dbReference type="RefSeq" id="WP_053169062.1">
    <property type="nucleotide sequence ID" value="NZ_LGUV01000050.1"/>
</dbReference>
<dbReference type="Proteomes" id="UP000037084">
    <property type="component" value="Unassembled WGS sequence"/>
</dbReference>
<dbReference type="AlphaFoldDB" id="A0A0L8N1E1"/>
<proteinExistence type="predicted"/>
<protein>
    <submittedName>
        <fullName evidence="2">Uncharacterized protein</fullName>
    </submittedName>
</protein>
<feature type="region of interest" description="Disordered" evidence="1">
    <location>
        <begin position="365"/>
        <end position="440"/>
    </location>
</feature>
<organism evidence="2 3">
    <name type="scientific">Streptomyces virginiae</name>
    <name type="common">Streptomyces cinnamonensis</name>
    <dbReference type="NCBI Taxonomy" id="1961"/>
    <lineage>
        <taxon>Bacteria</taxon>
        <taxon>Bacillati</taxon>
        <taxon>Actinomycetota</taxon>
        <taxon>Actinomycetes</taxon>
        <taxon>Kitasatosporales</taxon>
        <taxon>Streptomycetaceae</taxon>
        <taxon>Streptomyces</taxon>
    </lineage>
</organism>
<dbReference type="OrthoDB" id="3218567at2"/>
<dbReference type="PATRIC" id="fig|1961.12.peg.1728"/>
<reference evidence="3" key="1">
    <citation type="submission" date="2015-07" db="EMBL/GenBank/DDBJ databases">
        <authorList>
            <consortium name="Consortium for Microbial Forensics and Genomics (microFORGE)"/>
            <person name="Knight B.M."/>
            <person name="Roberts D.P."/>
            <person name="Lin D."/>
            <person name="Hari K."/>
            <person name="Fletcher J."/>
            <person name="Melcher U."/>
            <person name="Blagden T."/>
            <person name="Winegar R.A."/>
        </authorList>
    </citation>
    <scope>NUCLEOTIDE SEQUENCE [LARGE SCALE GENOMIC DNA]</scope>
    <source>
        <strain evidence="3">NRRL B-1447</strain>
    </source>
</reference>